<feature type="compositionally biased region" description="Basic and acidic residues" evidence="1">
    <location>
        <begin position="552"/>
        <end position="577"/>
    </location>
</feature>
<evidence type="ECO:0000313" key="4">
    <source>
        <dbReference type="Proteomes" id="UP000193067"/>
    </source>
</evidence>
<protein>
    <recommendedName>
        <fullName evidence="2">DUF6589 domain-containing protein</fullName>
    </recommendedName>
</protein>
<dbReference type="EMBL" id="KZ084090">
    <property type="protein sequence ID" value="OSD06261.1"/>
    <property type="molecule type" value="Genomic_DNA"/>
</dbReference>
<feature type="non-terminal residue" evidence="3">
    <location>
        <position position="1"/>
    </location>
</feature>
<dbReference type="InterPro" id="IPR046496">
    <property type="entry name" value="DUF6589"/>
</dbReference>
<feature type="non-terminal residue" evidence="3">
    <location>
        <position position="804"/>
    </location>
</feature>
<name>A0A1Y2J1E8_TRAC3</name>
<proteinExistence type="predicted"/>
<accession>A0A1Y2J1E8</accession>
<dbReference type="Pfam" id="PF20231">
    <property type="entry name" value="DUF6589"/>
    <property type="match status" value="1"/>
</dbReference>
<evidence type="ECO:0000259" key="2">
    <source>
        <dbReference type="Pfam" id="PF20231"/>
    </source>
</evidence>
<dbReference type="OrthoDB" id="2803256at2759"/>
<reference evidence="3 4" key="1">
    <citation type="journal article" date="2015" name="Biotechnol. Biofuels">
        <title>Enhanced degradation of softwood versus hardwood by the white-rot fungus Pycnoporus coccineus.</title>
        <authorList>
            <person name="Couturier M."/>
            <person name="Navarro D."/>
            <person name="Chevret D."/>
            <person name="Henrissat B."/>
            <person name="Piumi F."/>
            <person name="Ruiz-Duenas F.J."/>
            <person name="Martinez A.T."/>
            <person name="Grigoriev I.V."/>
            <person name="Riley R."/>
            <person name="Lipzen A."/>
            <person name="Berrin J.G."/>
            <person name="Master E.R."/>
            <person name="Rosso M.N."/>
        </authorList>
    </citation>
    <scope>NUCLEOTIDE SEQUENCE [LARGE SCALE GENOMIC DNA]</scope>
    <source>
        <strain evidence="3 4">BRFM310</strain>
    </source>
</reference>
<gene>
    <name evidence="3" type="ORF">PYCCODRAFT_1354209</name>
</gene>
<feature type="region of interest" description="Disordered" evidence="1">
    <location>
        <begin position="203"/>
        <end position="224"/>
    </location>
</feature>
<feature type="region of interest" description="Disordered" evidence="1">
    <location>
        <begin position="552"/>
        <end position="583"/>
    </location>
</feature>
<dbReference type="Proteomes" id="UP000193067">
    <property type="component" value="Unassembled WGS sequence"/>
</dbReference>
<evidence type="ECO:0000313" key="3">
    <source>
        <dbReference type="EMBL" id="OSD06261.1"/>
    </source>
</evidence>
<organism evidence="3 4">
    <name type="scientific">Trametes coccinea (strain BRFM310)</name>
    <name type="common">Pycnoporus coccineus</name>
    <dbReference type="NCBI Taxonomy" id="1353009"/>
    <lineage>
        <taxon>Eukaryota</taxon>
        <taxon>Fungi</taxon>
        <taxon>Dikarya</taxon>
        <taxon>Basidiomycota</taxon>
        <taxon>Agaricomycotina</taxon>
        <taxon>Agaricomycetes</taxon>
        <taxon>Polyporales</taxon>
        <taxon>Polyporaceae</taxon>
        <taxon>Trametes</taxon>
    </lineage>
</organism>
<sequence>YKQVLGYLADHGRTFGDLVLHVSKGENHMGKERYWGFFSVEGCVEEVLSAWASSQNSATGRKCVHQWAVAYVQQRVQSEGDYATRSKLLHTSSMDLDADFAKDFSMPALHSRIRELCPTMLSILNAFSTTAKQTNTMKPSTRVWKDNVPAQALIALGARSQQNSYAHHILGLYAYASGAQRQVISVMSQLGLTISYPMLAGRDKSRTEDASTVPEDTTKTRQSQGLGSAAVGLLKRLSNACRSRSREAALMNLLAYVYDNINMLFKVAEQVVGRKDTQQNGTCATTFKLYDASLADMQMSDLLASLVDAPPLSVNDILLLATENAALTDCLTHTVLRIIVTYGGERFARFQDEVAASLPNTPDKIPVHKTEIFPLPAMHIDESSTTGNADVLGEIFSVMMYSQLVPLMYRSTLKITAGDQLSISRIRSPVANRAGHDSFGQSFLWALCMPGLFHYKMTATHAVLESHFGSASTSNPGSLADRKPIVLSSLPPFCTCRDLIFVSLYARILHCLQLVSDCDSLDEYAANISFSELQQHAEAIVNKYAAAGVVHEQRSSRDAEKRRRAHDVETESSESTHEPQPSAAGDMVFENAVLFLRDALVLREFNDTIKVGDSGRIVTVLKIWALVFRGSGRMKYAHELLHLIHNLTHVWPEPLRRIVLKNWLLNPTGKDDSWVEVDLLQEHLNFWIKNIYQAHRSNASWEWLGTISPCIDILHRLATQINHDLGSRQGAKHTSPSVERDISELMDALAQHRVYEVEPGRVIDTEKPVIPNASSAGLAQLAGPLADFNAQIKRLQARCRLTPV</sequence>
<evidence type="ECO:0000256" key="1">
    <source>
        <dbReference type="SAM" id="MobiDB-lite"/>
    </source>
</evidence>
<feature type="domain" description="DUF6589" evidence="2">
    <location>
        <begin position="309"/>
        <end position="733"/>
    </location>
</feature>
<dbReference type="STRING" id="1353009.A0A1Y2J1E8"/>
<dbReference type="AlphaFoldDB" id="A0A1Y2J1E8"/>
<keyword evidence="4" id="KW-1185">Reference proteome</keyword>